<dbReference type="AlphaFoldDB" id="A0A212JHX9"/>
<dbReference type="InterPro" id="IPR007541">
    <property type="entry name" value="Uncharacterised_BSP"/>
</dbReference>
<protein>
    <recommendedName>
        <fullName evidence="2">Secretory protein</fullName>
    </recommendedName>
</protein>
<evidence type="ECO:0008006" key="2">
    <source>
        <dbReference type="Google" id="ProtNLM"/>
    </source>
</evidence>
<reference evidence="1" key="1">
    <citation type="submission" date="2016-04" db="EMBL/GenBank/DDBJ databases">
        <authorList>
            <person name="Evans L.H."/>
            <person name="Alamgir A."/>
            <person name="Owens N."/>
            <person name="Weber N.D."/>
            <person name="Virtaneva K."/>
            <person name="Barbian K."/>
            <person name="Babar A."/>
            <person name="Rosenke K."/>
        </authorList>
    </citation>
    <scope>NUCLEOTIDE SEQUENCE</scope>
    <source>
        <strain evidence="1">86-2</strain>
    </source>
</reference>
<dbReference type="Gene3D" id="2.60.120.260">
    <property type="entry name" value="Galactose-binding domain-like"/>
    <property type="match status" value="1"/>
</dbReference>
<gene>
    <name evidence="1" type="ORF">KL86DYS2_11558</name>
</gene>
<accession>A0A212JHX9</accession>
<sequence length="373" mass="42915">MKKLILSVLLVPFLACQSQSLSTNPKELLDNDLKTSYTGKRQLNQIVFDTEYTTPVLSYKIYSTGELPAYDPTNWTIKGSNDRKKWTIVDERKDQIFCSRFQEILCVVQKPATYKYYMLEVKTSNNDTLKIAEVVLSNKNLKAGWENFKYPKVVFESLDPDTEGNKIYHQLVQNPDEYVKYHTQKVAEILYYTANDPMVDVQEIDYTLKDYNGVSAKGGSSPNINIVYSTQHIEKSAKESLHKLDFETRGVLYHELTHGYQFEPKGIGNYGNNKTFWACIEGIADAVRAEAGLFDMSTRKPGGNWMDGYRTTGFFIQWLTTKDPDAIRKFHLTVRDMDVWSFDGAIKKVFGPEASIEGMWNEYQEYLINNAKK</sequence>
<name>A0A212JHX9_9BACT</name>
<proteinExistence type="predicted"/>
<dbReference type="RefSeq" id="WP_296948894.1">
    <property type="nucleotide sequence ID" value="NZ_LT599021.1"/>
</dbReference>
<dbReference type="EMBL" id="FLUL01000001">
    <property type="protein sequence ID" value="SBV99021.1"/>
    <property type="molecule type" value="Genomic_DNA"/>
</dbReference>
<dbReference type="PANTHER" id="PTHR33321:SF12">
    <property type="entry name" value="PLANT BASIC SECRETORY PROTEIN (BSP) FAMILY PROTEIN"/>
    <property type="match status" value="1"/>
</dbReference>
<dbReference type="PANTHER" id="PTHR33321">
    <property type="match status" value="1"/>
</dbReference>
<evidence type="ECO:0000313" key="1">
    <source>
        <dbReference type="EMBL" id="SBV99021.1"/>
    </source>
</evidence>
<organism evidence="1">
    <name type="scientific">uncultured Dysgonomonas sp</name>
    <dbReference type="NCBI Taxonomy" id="206096"/>
    <lineage>
        <taxon>Bacteria</taxon>
        <taxon>Pseudomonadati</taxon>
        <taxon>Bacteroidota</taxon>
        <taxon>Bacteroidia</taxon>
        <taxon>Bacteroidales</taxon>
        <taxon>Dysgonomonadaceae</taxon>
        <taxon>Dysgonomonas</taxon>
        <taxon>environmental samples</taxon>
    </lineage>
</organism>
<dbReference type="Pfam" id="PF04450">
    <property type="entry name" value="BSP"/>
    <property type="match status" value="1"/>
</dbReference>